<reference evidence="5 6" key="1">
    <citation type="submission" date="2022-05" db="EMBL/GenBank/DDBJ databases">
        <authorList>
            <consortium name="Genoscope - CEA"/>
            <person name="William W."/>
        </authorList>
    </citation>
    <scope>NUCLEOTIDE SEQUENCE [LARGE SCALE GENOMIC DNA]</scope>
</reference>
<feature type="non-terminal residue" evidence="5">
    <location>
        <position position="1"/>
    </location>
</feature>
<feature type="region of interest" description="Disordered" evidence="3">
    <location>
        <begin position="84"/>
        <end position="108"/>
    </location>
</feature>
<dbReference type="SMART" id="SM00220">
    <property type="entry name" value="S_TKc"/>
    <property type="match status" value="1"/>
</dbReference>
<dbReference type="InterPro" id="IPR008271">
    <property type="entry name" value="Ser/Thr_kinase_AS"/>
</dbReference>
<evidence type="ECO:0000256" key="3">
    <source>
        <dbReference type="SAM" id="MobiDB-lite"/>
    </source>
</evidence>
<keyword evidence="6" id="KW-1185">Reference proteome</keyword>
<dbReference type="PANTHER" id="PTHR44329:SF298">
    <property type="entry name" value="MIXED LINEAGE KINASE DOMAIN-LIKE PROTEIN"/>
    <property type="match status" value="1"/>
</dbReference>
<evidence type="ECO:0000313" key="6">
    <source>
        <dbReference type="Proteomes" id="UP001159427"/>
    </source>
</evidence>
<evidence type="ECO:0000256" key="1">
    <source>
        <dbReference type="ARBA" id="ARBA00022741"/>
    </source>
</evidence>
<evidence type="ECO:0000256" key="2">
    <source>
        <dbReference type="ARBA" id="ARBA00022840"/>
    </source>
</evidence>
<dbReference type="Pfam" id="PF00069">
    <property type="entry name" value="Pkinase"/>
    <property type="match status" value="1"/>
</dbReference>
<organism evidence="5 6">
    <name type="scientific">Porites evermanni</name>
    <dbReference type="NCBI Taxonomy" id="104178"/>
    <lineage>
        <taxon>Eukaryota</taxon>
        <taxon>Metazoa</taxon>
        <taxon>Cnidaria</taxon>
        <taxon>Anthozoa</taxon>
        <taxon>Hexacorallia</taxon>
        <taxon>Scleractinia</taxon>
        <taxon>Fungiina</taxon>
        <taxon>Poritidae</taxon>
        <taxon>Porites</taxon>
    </lineage>
</organism>
<dbReference type="Gene3D" id="1.10.510.10">
    <property type="entry name" value="Transferase(Phosphotransferase) domain 1"/>
    <property type="match status" value="1"/>
</dbReference>
<dbReference type="SUPFAM" id="SSF56112">
    <property type="entry name" value="Protein kinase-like (PK-like)"/>
    <property type="match status" value="1"/>
</dbReference>
<dbReference type="Proteomes" id="UP001159427">
    <property type="component" value="Unassembled WGS sequence"/>
</dbReference>
<evidence type="ECO:0000259" key="4">
    <source>
        <dbReference type="PROSITE" id="PS50011"/>
    </source>
</evidence>
<dbReference type="PANTHER" id="PTHR44329">
    <property type="entry name" value="SERINE/THREONINE-PROTEIN KINASE TNNI3K-RELATED"/>
    <property type="match status" value="1"/>
</dbReference>
<sequence length="375" mass="43093">VIRTADCRPEDMTANHIQAGYPSEDYGTTENLGLLEELQKKDEIQQLYCLLQQEQAQNASLSSTLGSQQIKKDKQLEEKDKQLEEKDKQLEEKDKQLEEKDRQLEEKDREFEEMIRNLQETVRNQQELLRQLREKDKQRAERWNQIACSVRKDQELASGSWGVVYKGTLPVAIKELRAITPESLKLFQREIDAAFFCHHPNIVEFLGATIKDPHHGPYIVMELMDGNLRDFIKHENYQLPQKIIVSFALDIAKGLSYLHGHYPPILHRDLKTDNILLKGGTAKIGDLGSAKVEHDNMTPYRGTLLYTAPEVLNSNIQTPKMDVWSYGLVVQEMAIGKRPDPGKLSQQVQQYVQQLDNNWRVLVSKGTVTSVVSME</sequence>
<dbReference type="InterPro" id="IPR011009">
    <property type="entry name" value="Kinase-like_dom_sf"/>
</dbReference>
<comment type="caution">
    <text evidence="5">The sequence shown here is derived from an EMBL/GenBank/DDBJ whole genome shotgun (WGS) entry which is preliminary data.</text>
</comment>
<dbReference type="PROSITE" id="PS00108">
    <property type="entry name" value="PROTEIN_KINASE_ST"/>
    <property type="match status" value="1"/>
</dbReference>
<keyword evidence="1" id="KW-0547">Nucleotide-binding</keyword>
<accession>A0ABN8Q0W2</accession>
<protein>
    <recommendedName>
        <fullName evidence="4">Protein kinase domain-containing protein</fullName>
    </recommendedName>
</protein>
<proteinExistence type="predicted"/>
<keyword evidence="2" id="KW-0067">ATP-binding</keyword>
<dbReference type="InterPro" id="IPR000719">
    <property type="entry name" value="Prot_kinase_dom"/>
</dbReference>
<dbReference type="PROSITE" id="PS50011">
    <property type="entry name" value="PROTEIN_KINASE_DOM"/>
    <property type="match status" value="1"/>
</dbReference>
<dbReference type="InterPro" id="IPR051681">
    <property type="entry name" value="Ser/Thr_Kinases-Pseudokinases"/>
</dbReference>
<evidence type="ECO:0000313" key="5">
    <source>
        <dbReference type="EMBL" id="CAH3154887.1"/>
    </source>
</evidence>
<feature type="domain" description="Protein kinase" evidence="4">
    <location>
        <begin position="150"/>
        <end position="375"/>
    </location>
</feature>
<dbReference type="EMBL" id="CALNXI010001086">
    <property type="protein sequence ID" value="CAH3154887.1"/>
    <property type="molecule type" value="Genomic_DNA"/>
</dbReference>
<gene>
    <name evidence="5" type="ORF">PEVE_00001540</name>
</gene>
<name>A0ABN8Q0W2_9CNID</name>